<feature type="compositionally biased region" description="Basic and acidic residues" evidence="1">
    <location>
        <begin position="1988"/>
        <end position="2003"/>
    </location>
</feature>
<dbReference type="GO" id="GO:0005777">
    <property type="term" value="C:peroxisome"/>
    <property type="evidence" value="ECO:0007669"/>
    <property type="project" value="InterPro"/>
</dbReference>
<feature type="compositionally biased region" description="Basic and acidic residues" evidence="1">
    <location>
        <begin position="2994"/>
        <end position="3010"/>
    </location>
</feature>
<sequence>MEFDSHSQCSGEGVELSISENGEIYLSDYPFLEDRQPSFLEAKTVYLLMQKDIPVSRTSRLQWLLDHLNTIITPSQTLIESYNNLEIISVIPREQSYAIKCNRYLVTYRTEVKFIAHSYRFVYCLDMSPSHANVSMHKDEIFFDVILNCFKASIDGLCKEFSVPGNTTTFLPNIYLTVIVNTPFFLSPAQQVLVKGVQISQRNLQEILKYVEKQFHILEEKIADACCAALDQLDFQRNQNERLIGDLFDMPPEDGKMYSRIPMVTPDVNFVNMLRYSMLAISLLPENSISHILVITDGVVAMPDSNIMESLLFQLHYDSIAISFLRVGSTFHPHSGAGFVSYTDLLHFFAYSTLGTCMDNFVQVSNSPSTEMNVYHEMFLLWSFHSPPKYACTKICDSDKWALSNETFCTHKMPSLLSKRQTDDNTSASILLLLSRRIREGFTIDNIFFIDGNLEIKLLLQWKCSIYIHYKVRAQWPILKNITHFEVNISAPYEFLHDITCLVKKDTKSVYRQAIIQRFWIRLSQLSSGDLGLAQQLSSFQSNKDWYTLPESVRNGIPVYVLNNSSCSDATRLILSPSDVSSLKFINMWQPLCQMETNNWRKWFHVHKFSLILQHDNPLPKYLHLSNSSQRYQVVQCRQAATALYGLLAEWASFVLIDNHTYLKLLYKENDKPPIWFCMVRISSKFPCAVLNIAFTTGTPGHTRHEVCEELKQEVSALSYLSSPQTIKEKYCCIMLQKPLEKILIRYEKIPNSYSTVIFPDGTQPPNSCLHYPPVSGTLFTTLSRYLFHKRWIWSATLSSNPRLPDKSIARILNTLTRMRIKEGFSFAHSASGIITMVLEVAMEPSATCILQYVLFPPHCANICDEFYSGSDEDNDQSSDIEAELQMVTEVWIEPQFGTVVPNNPRISYADNKHYFELADAIYTVDCQCISTLLTMEHLNIMCQEREQMEDNNFNAYSFISSSSRKSFSRRSSRNSYLDSPVPDRGSVFTNTVYRTQWYPIISPRIEHIPFKFDPISILHLCQQTELMFSMFTETKEKRSLNDNNVDKANRLLLENILDHLSLLHDHELELNKEDSDRFTQEILLRHKNKPPHVCPISEGLSYQENSQQNDEKTGSQWRCFIKGISVTHVIITFVASSLDVLKSLLSSDSTNIPSLNQSIDSVDRSPSRESNYSDVPINTLNALCLPIYVFDSPLARLVNGYVDSCEENSPPKEDVYEDHRFKMNNFIQEEYIKLKSEDTSDVPKVVREEFEADYNSLKQHCKTLVTTHSKCFTTSLFYALHMGIYLHSFDVQSAMDQCEESITEIDITEYMTTICAHVKQTDSENISIRELNNALPCADLKSLHSLIKEKFFKLISSVFYPIPTNSEFYFYKNLKNFEIIDDNVVDSDDEISESHSEIVEFKSEDISIFSEGPHILQRLESGVSAISNFAHNNEVSPLFLHLICTLRYNGGECCNTSLKVLPTCLGELIQNLEKPTEDIDKSNLQVTLDMLCLTLPSDVQNIIIDYSTQGLRTTSFSSDFQPSTGSGTTNASYSSQVSEPLNNLSETQKKSMLTLSDEIKWLLCDEICTALLDKDPVTTDTLNYVMAHVNEGISRVTTSCVQDVIKLHFVYASPHSYEKFVEEFANLKLPYSGYKLCKQEDHYYLAKDSIETSVDSREHSGFMQSSLRHSNFAHNLPNGFLNADSHEIYNTSDEHNFKEHISQQSDISSINESGPGTDGGYDEDVSEDYEDYDWLITLNNKRIHLPNFWLIMKVAQDEVIIYFHCRFLELPTIQVGVYLEVQRAVCEAVRDLCKKINQLLLLQTLYETKTCDNLLEPDDSNDIICNSPISRIPSYGRLKSFELAENNEDGDLMAYSASLSEASLNFKIGEFSCPVVWETPFILHPRLKTGPGKSGISRGVLALKNILDKFSVSNRTNMFVYRDNQHNVFYLRLQENMHGSGTKSSLLRTSEFESSIVSRSPSIASLPHKSTLTQSEQSITSANSTDIRPRVRSFGEKESKDTPNEDTLILKVHGINEAGSDVQHDLVQVLQNRLDDAVLEFLSIMLARNAMCPLTPEDVHFIQRPFRPPEVVIRLTIQDFAFHWLESFIHYLKQNLLQFLNVPKYTDNRPHSHFKDYAKAEEGSEDNILIYNQSQNPSSGSRGIACIALDFINDSERSREEEFEFSNIFETETFDATVTSEIINNEEMLPPSYLEFRLWKQGRVNIENLSEKLKSAVSQASWDIITEYYLLKKSLCVQNTDVDESSGTPPTHLESSNFIFEDEIHFNCILNMKSDNNIRHTLMDIEKPKFVHILSKKKINRYIIQPTPKAKRSITFDDSSNRHKKHPKDKLLSHKPSPKVTPYESGDRGVLSTIYSKYLPEWLEFGHHLNTPSVKKHKITLGSRHLPNIVIGELMNILKDFPKAFRCIPTNSVKKKNDGFYVPFVASSLIPKYVIISRNLDHWHATVSVENTSDIPDFLSPNTLKHTQKFIPEITGNIFIPRQKILWISVENDSIIIYTYNWTKENIDKLYTSCSNLGSWLCVRSCFLNSVTSQKLGLFHNQPLTRKVFMIQNNPYASLLGNVESMISFPKDHSHKRVQLTYNLPTTLEAFRDNFRICRLASIDPVVTFTSEMREMKSIEKRDREELKTLHGMYQSRTSTTSANQLILLLQNSRILHYCHTPLLFLPRWRLKTFSTRDHSLYPSQAIQLADKMASEEKEMWHTELCYGFFQEYRHYMQTLGFIPLQIDNTHNKPGLWTKDKSSYNNVFYIQKTILGGILIFTVEFSEPFFMTKLLAIECNRLQNISSRASINRFTLSFLDECDRVKILMHLHSFTYDYHLRCIHNYISGNPVVNKVCDGYNVHQFLDDFLKYYNKAPNFARNLVHTDTLTIQDLVTEGKQLFDYLLSNVCQYDFKVVEMDVHEGESEYILVQVTSAPQVSYKDSQDQQHTDDFDITLVVYNLCTPYSPRDNVLHLRYYLILTSKREIFPKSEVDEKLGKFRTVSSTARSLSALERDPNELESSTEKNQIESDITSSSELPTVSVNVSNETLNNENSSTSHQSGSWPYVEINQESVNYLGYYSSHEQLMQQLILDKAGTTKRHIREMVEKGMVHCRTHLLWNRLISPQESNALIYEEFLELKNLARLEHLCNLNPNLGPLLNQPLSWYQNLSKLLLSRYVDHTRSFISLDGNIQHYVILHKEYFNAFMLLSLDLHTSRGELYAVYREPQMQEDTKYSLSCQKSLIDEFVNCICFFLWSGMIWN</sequence>
<feature type="compositionally biased region" description="Polar residues" evidence="1">
    <location>
        <begin position="1969"/>
        <end position="1987"/>
    </location>
</feature>
<organism evidence="2 3">
    <name type="scientific">Psylliodes chrysocephalus</name>
    <dbReference type="NCBI Taxonomy" id="3402493"/>
    <lineage>
        <taxon>Eukaryota</taxon>
        <taxon>Metazoa</taxon>
        <taxon>Ecdysozoa</taxon>
        <taxon>Arthropoda</taxon>
        <taxon>Hexapoda</taxon>
        <taxon>Insecta</taxon>
        <taxon>Pterygota</taxon>
        <taxon>Neoptera</taxon>
        <taxon>Endopterygota</taxon>
        <taxon>Coleoptera</taxon>
        <taxon>Polyphaga</taxon>
        <taxon>Cucujiformia</taxon>
        <taxon>Chrysomeloidea</taxon>
        <taxon>Chrysomelidae</taxon>
        <taxon>Galerucinae</taxon>
        <taxon>Alticini</taxon>
        <taxon>Psylliodes</taxon>
    </lineage>
</organism>
<feature type="compositionally biased region" description="Polar residues" evidence="1">
    <location>
        <begin position="3011"/>
        <end position="3021"/>
    </location>
</feature>
<reference evidence="2" key="1">
    <citation type="submission" date="2022-01" db="EMBL/GenBank/DDBJ databases">
        <authorList>
            <person name="King R."/>
        </authorList>
    </citation>
    <scope>NUCLEOTIDE SEQUENCE</scope>
</reference>
<evidence type="ECO:0000313" key="3">
    <source>
        <dbReference type="Proteomes" id="UP001153636"/>
    </source>
</evidence>
<accession>A0A9P0CPQ9</accession>
<proteinExistence type="predicted"/>
<name>A0A9P0CPQ9_9CUCU</name>
<dbReference type="PANTHER" id="PTHR14918">
    <property type="entry name" value="KICSTOR COMPLEX PROTEIN SZT2"/>
    <property type="match status" value="1"/>
</dbReference>
<evidence type="ECO:0000313" key="2">
    <source>
        <dbReference type="EMBL" id="CAH1103660.1"/>
    </source>
</evidence>
<protein>
    <recommendedName>
        <fullName evidence="4">KICSTOR complex protein SZT2</fullName>
    </recommendedName>
</protein>
<dbReference type="InterPro" id="IPR033228">
    <property type="entry name" value="SZT2"/>
</dbReference>
<evidence type="ECO:0008006" key="4">
    <source>
        <dbReference type="Google" id="ProtNLM"/>
    </source>
</evidence>
<keyword evidence="3" id="KW-1185">Reference proteome</keyword>
<feature type="region of interest" description="Disordered" evidence="1">
    <location>
        <begin position="2314"/>
        <end position="2345"/>
    </location>
</feature>
<gene>
    <name evidence="2" type="ORF">PSYICH_LOCUS4188</name>
</gene>
<feature type="region of interest" description="Disordered" evidence="1">
    <location>
        <begin position="1518"/>
        <end position="1539"/>
    </location>
</feature>
<feature type="region of interest" description="Disordered" evidence="1">
    <location>
        <begin position="2992"/>
        <end position="3022"/>
    </location>
</feature>
<dbReference type="PANTHER" id="PTHR14918:SF3">
    <property type="entry name" value="KICSTOR COMPLEX PROTEIN SZT2"/>
    <property type="match status" value="1"/>
</dbReference>
<evidence type="ECO:0000256" key="1">
    <source>
        <dbReference type="SAM" id="MobiDB-lite"/>
    </source>
</evidence>
<dbReference type="EMBL" id="OV651826">
    <property type="protein sequence ID" value="CAH1103660.1"/>
    <property type="molecule type" value="Genomic_DNA"/>
</dbReference>
<dbReference type="Proteomes" id="UP001153636">
    <property type="component" value="Chromosome 14"/>
</dbReference>
<dbReference type="OrthoDB" id="43547at2759"/>
<feature type="region of interest" description="Disordered" evidence="1">
    <location>
        <begin position="1968"/>
        <end position="2003"/>
    </location>
</feature>